<reference evidence="2" key="1">
    <citation type="journal article" date="2016" name="Proc. Natl. Acad. Sci. U.S.A.">
        <title>Lipid metabolic changes in an early divergent fungus govern the establishment of a mutualistic symbiosis with endobacteria.</title>
        <authorList>
            <person name="Lastovetsky O.A."/>
            <person name="Gaspar M.L."/>
            <person name="Mondo S.J."/>
            <person name="LaButti K.M."/>
            <person name="Sandor L."/>
            <person name="Grigoriev I.V."/>
            <person name="Henry S.A."/>
            <person name="Pawlowska T.E."/>
        </authorList>
    </citation>
    <scope>NUCLEOTIDE SEQUENCE [LARGE SCALE GENOMIC DNA]</scope>
    <source>
        <strain evidence="2">ATCC 52814</strain>
    </source>
</reference>
<name>A0A1X0QPP5_RHIZD</name>
<keyword evidence="1" id="KW-0472">Membrane</keyword>
<dbReference type="AlphaFoldDB" id="A0A1X0QPP5"/>
<accession>A0A1X0QPP5</accession>
<dbReference type="Proteomes" id="UP000242414">
    <property type="component" value="Unassembled WGS sequence"/>
</dbReference>
<sequence>MFSPIIGCPVVNLGSLANPSYIYLSSATVTLSFLASQDPNSSFSILNKMSTFAQTAFPCLLLCVSGYLFAFLASTTATLPRPPSLTRIRRSLKTL</sequence>
<proteinExistence type="predicted"/>
<dbReference type="VEuPathDB" id="FungiDB:BCV72DRAFT_67711"/>
<dbReference type="EMBL" id="KV922104">
    <property type="protein sequence ID" value="ORE01725.1"/>
    <property type="molecule type" value="Genomic_DNA"/>
</dbReference>
<evidence type="ECO:0000313" key="2">
    <source>
        <dbReference type="EMBL" id="ORE01725.1"/>
    </source>
</evidence>
<keyword evidence="1" id="KW-0812">Transmembrane</keyword>
<feature type="transmembrane region" description="Helical" evidence="1">
    <location>
        <begin position="20"/>
        <end position="36"/>
    </location>
</feature>
<feature type="transmembrane region" description="Helical" evidence="1">
    <location>
        <begin position="57"/>
        <end position="79"/>
    </location>
</feature>
<organism evidence="2">
    <name type="scientific">Rhizopus microsporus var. microsporus</name>
    <dbReference type="NCBI Taxonomy" id="86635"/>
    <lineage>
        <taxon>Eukaryota</taxon>
        <taxon>Fungi</taxon>
        <taxon>Fungi incertae sedis</taxon>
        <taxon>Mucoromycota</taxon>
        <taxon>Mucoromycotina</taxon>
        <taxon>Mucoromycetes</taxon>
        <taxon>Mucorales</taxon>
        <taxon>Mucorineae</taxon>
        <taxon>Rhizopodaceae</taxon>
        <taxon>Rhizopus</taxon>
    </lineage>
</organism>
<gene>
    <name evidence="2" type="ORF">BCV72DRAFT_67711</name>
</gene>
<evidence type="ECO:0000256" key="1">
    <source>
        <dbReference type="SAM" id="Phobius"/>
    </source>
</evidence>
<protein>
    <submittedName>
        <fullName evidence="2">Uncharacterized protein</fullName>
    </submittedName>
</protein>
<keyword evidence="1" id="KW-1133">Transmembrane helix</keyword>